<reference evidence="1" key="1">
    <citation type="journal article" date="2020" name="Stud. Mycol.">
        <title>101 Dothideomycetes genomes: a test case for predicting lifestyles and emergence of pathogens.</title>
        <authorList>
            <person name="Haridas S."/>
            <person name="Albert R."/>
            <person name="Binder M."/>
            <person name="Bloem J."/>
            <person name="Labutti K."/>
            <person name="Salamov A."/>
            <person name="Andreopoulos B."/>
            <person name="Baker S."/>
            <person name="Barry K."/>
            <person name="Bills G."/>
            <person name="Bluhm B."/>
            <person name="Cannon C."/>
            <person name="Castanera R."/>
            <person name="Culley D."/>
            <person name="Daum C."/>
            <person name="Ezra D."/>
            <person name="Gonzalez J."/>
            <person name="Henrissat B."/>
            <person name="Kuo A."/>
            <person name="Liang C."/>
            <person name="Lipzen A."/>
            <person name="Lutzoni F."/>
            <person name="Magnuson J."/>
            <person name="Mondo S."/>
            <person name="Nolan M."/>
            <person name="Ohm R."/>
            <person name="Pangilinan J."/>
            <person name="Park H.-J."/>
            <person name="Ramirez L."/>
            <person name="Alfaro M."/>
            <person name="Sun H."/>
            <person name="Tritt A."/>
            <person name="Yoshinaga Y."/>
            <person name="Zwiers L.-H."/>
            <person name="Turgeon B."/>
            <person name="Goodwin S."/>
            <person name="Spatafora J."/>
            <person name="Crous P."/>
            <person name="Grigoriev I."/>
        </authorList>
    </citation>
    <scope>NUCLEOTIDE SEQUENCE</scope>
    <source>
        <strain evidence="1">CBS 107.79</strain>
    </source>
</reference>
<gene>
    <name evidence="1" type="ORF">BU23DRAFT_561133</name>
</gene>
<name>A0A6A5UNK9_9PLEO</name>
<dbReference type="AlphaFoldDB" id="A0A6A5UNK9"/>
<proteinExistence type="predicted"/>
<dbReference type="EMBL" id="ML976763">
    <property type="protein sequence ID" value="KAF1965392.1"/>
    <property type="molecule type" value="Genomic_DNA"/>
</dbReference>
<dbReference type="OrthoDB" id="3778876at2759"/>
<evidence type="ECO:0000313" key="1">
    <source>
        <dbReference type="EMBL" id="KAF1965392.1"/>
    </source>
</evidence>
<keyword evidence="2" id="KW-1185">Reference proteome</keyword>
<sequence length="85" mass="9556">MPAVYRTPLPPTFLALPSSRGIMSSFPSPSVYAQDPLREIEMDEIRANQQYLQDQVDQLAVNQQLLEDEVTHPDPFAAQLAIGWT</sequence>
<evidence type="ECO:0000313" key="2">
    <source>
        <dbReference type="Proteomes" id="UP000800036"/>
    </source>
</evidence>
<protein>
    <submittedName>
        <fullName evidence="1">Uncharacterized protein</fullName>
    </submittedName>
</protein>
<accession>A0A6A5UNK9</accession>
<dbReference type="Proteomes" id="UP000800036">
    <property type="component" value="Unassembled WGS sequence"/>
</dbReference>
<organism evidence="1 2">
    <name type="scientific">Bimuria novae-zelandiae CBS 107.79</name>
    <dbReference type="NCBI Taxonomy" id="1447943"/>
    <lineage>
        <taxon>Eukaryota</taxon>
        <taxon>Fungi</taxon>
        <taxon>Dikarya</taxon>
        <taxon>Ascomycota</taxon>
        <taxon>Pezizomycotina</taxon>
        <taxon>Dothideomycetes</taxon>
        <taxon>Pleosporomycetidae</taxon>
        <taxon>Pleosporales</taxon>
        <taxon>Massarineae</taxon>
        <taxon>Didymosphaeriaceae</taxon>
        <taxon>Bimuria</taxon>
    </lineage>
</organism>